<dbReference type="EMBL" id="LIZX01000099">
    <property type="protein sequence ID" value="KPJ65853.1"/>
    <property type="molecule type" value="Genomic_DNA"/>
</dbReference>
<name>A0A0S7XTM2_UNCSA</name>
<comment type="caution">
    <text evidence="1">The sequence shown here is derived from an EMBL/GenBank/DDBJ whole genome shotgun (WGS) entry which is preliminary data.</text>
</comment>
<evidence type="ECO:0000313" key="2">
    <source>
        <dbReference type="Proteomes" id="UP000051861"/>
    </source>
</evidence>
<sequence length="78" mass="8800">MKISFRSSVNVNEVPRSGILTTRIDAGSLKSEARTPNWTKKSSSIEFPNDELRYEHAYALIRVDNEIRTSSLIKGGFI</sequence>
<dbReference type="AlphaFoldDB" id="A0A0S7XTM2"/>
<proteinExistence type="predicted"/>
<dbReference type="Proteomes" id="UP000051861">
    <property type="component" value="Unassembled WGS sequence"/>
</dbReference>
<organism evidence="1 2">
    <name type="scientific">candidate division WOR-1 bacterium DG_54_3</name>
    <dbReference type="NCBI Taxonomy" id="1703775"/>
    <lineage>
        <taxon>Bacteria</taxon>
        <taxon>Bacillati</taxon>
        <taxon>Saganbacteria</taxon>
    </lineage>
</organism>
<protein>
    <submittedName>
        <fullName evidence="1">Uncharacterized protein</fullName>
    </submittedName>
</protein>
<reference evidence="1 2" key="1">
    <citation type="journal article" date="2015" name="Microbiome">
        <title>Genomic resolution of linkages in carbon, nitrogen, and sulfur cycling among widespread estuary sediment bacteria.</title>
        <authorList>
            <person name="Baker B.J."/>
            <person name="Lazar C.S."/>
            <person name="Teske A.P."/>
            <person name="Dick G.J."/>
        </authorList>
    </citation>
    <scope>NUCLEOTIDE SEQUENCE [LARGE SCALE GENOMIC DNA]</scope>
    <source>
        <strain evidence="1">DG_54_3</strain>
    </source>
</reference>
<accession>A0A0S7XTM2</accession>
<evidence type="ECO:0000313" key="1">
    <source>
        <dbReference type="EMBL" id="KPJ65853.1"/>
    </source>
</evidence>
<gene>
    <name evidence="1" type="ORF">AMJ44_09310</name>
</gene>